<evidence type="ECO:0000313" key="2">
    <source>
        <dbReference type="Proteomes" id="UP001168642"/>
    </source>
</evidence>
<dbReference type="RefSeq" id="WP_302885271.1">
    <property type="nucleotide sequence ID" value="NZ_JAUMIT010000013.1"/>
</dbReference>
<organism evidence="1 2">
    <name type="scientific">Wenyingzhuangia gilva</name>
    <dbReference type="NCBI Taxonomy" id="3057677"/>
    <lineage>
        <taxon>Bacteria</taxon>
        <taxon>Pseudomonadati</taxon>
        <taxon>Bacteroidota</taxon>
        <taxon>Flavobacteriia</taxon>
        <taxon>Flavobacteriales</taxon>
        <taxon>Flavobacteriaceae</taxon>
        <taxon>Wenyingzhuangia</taxon>
    </lineage>
</organism>
<dbReference type="EMBL" id="JAUMIT010000013">
    <property type="protein sequence ID" value="MDO3695964.1"/>
    <property type="molecule type" value="Genomic_DNA"/>
</dbReference>
<dbReference type="Proteomes" id="UP001168642">
    <property type="component" value="Unassembled WGS sequence"/>
</dbReference>
<proteinExistence type="predicted"/>
<reference evidence="1" key="1">
    <citation type="submission" date="2023-07" db="EMBL/GenBank/DDBJ databases">
        <title>Wenyingzhuangia sp. chi5 genome sequencing and assembly.</title>
        <authorList>
            <person name="Park S."/>
        </authorList>
    </citation>
    <scope>NUCLEOTIDE SEQUENCE</scope>
    <source>
        <strain evidence="1">Chi5</strain>
    </source>
</reference>
<keyword evidence="2" id="KW-1185">Reference proteome</keyword>
<sequence>MSKESKNKDFSLKKAEEYFKNIKVDEDDDVSHQIFKNRELLHLALYKINRNLFLIDTKSRIEDNHGVDPNYESIKNAQETCLSLLLKAEDVLRQEISR</sequence>
<accession>A0ABT8VVG4</accession>
<protein>
    <recommendedName>
        <fullName evidence="3">HEPN domain-containing protein</fullName>
    </recommendedName>
</protein>
<name>A0ABT8VVG4_9FLAO</name>
<comment type="caution">
    <text evidence="1">The sequence shown here is derived from an EMBL/GenBank/DDBJ whole genome shotgun (WGS) entry which is preliminary data.</text>
</comment>
<gene>
    <name evidence="1" type="ORF">QVZ41_14020</name>
</gene>
<evidence type="ECO:0000313" key="1">
    <source>
        <dbReference type="EMBL" id="MDO3695964.1"/>
    </source>
</evidence>
<evidence type="ECO:0008006" key="3">
    <source>
        <dbReference type="Google" id="ProtNLM"/>
    </source>
</evidence>